<evidence type="ECO:0000313" key="2">
    <source>
        <dbReference type="EMBL" id="QFQ29133.2"/>
    </source>
</evidence>
<dbReference type="AlphaFoldDB" id="A0A5P8FIU7"/>
<name>A0A5P8FIU7_9MICO</name>
<dbReference type="Pfam" id="PF12697">
    <property type="entry name" value="Abhydrolase_6"/>
    <property type="match status" value="1"/>
</dbReference>
<evidence type="ECO:0000313" key="3">
    <source>
        <dbReference type="Proteomes" id="UP000271708"/>
    </source>
</evidence>
<dbReference type="KEGG" id="jme:EEW87_000515"/>
<dbReference type="EMBL" id="CP044548">
    <property type="protein sequence ID" value="QFQ29133.2"/>
    <property type="molecule type" value="Genomic_DNA"/>
</dbReference>
<reference evidence="2 3" key="1">
    <citation type="submission" date="2019-09" db="EMBL/GenBank/DDBJ databases">
        <title>Complete Genome Sequence of Janibacter melonis M714 with both human health impact and industrial applications.</title>
        <authorList>
            <person name="Jin M."/>
            <person name="Zhao Q.R."/>
        </authorList>
    </citation>
    <scope>NUCLEOTIDE SEQUENCE [LARGE SCALE GENOMIC DNA]</scope>
    <source>
        <strain evidence="2 3">M714</strain>
    </source>
</reference>
<dbReference type="InterPro" id="IPR029058">
    <property type="entry name" value="AB_hydrolase_fold"/>
</dbReference>
<dbReference type="InterPro" id="IPR000639">
    <property type="entry name" value="Epox_hydrolase-like"/>
</dbReference>
<evidence type="ECO:0000259" key="1">
    <source>
        <dbReference type="Pfam" id="PF12697"/>
    </source>
</evidence>
<dbReference type="PRINTS" id="PR00412">
    <property type="entry name" value="EPOXHYDRLASE"/>
</dbReference>
<protein>
    <submittedName>
        <fullName evidence="2">Alpha/beta fold hydrolase</fullName>
    </submittedName>
</protein>
<proteinExistence type="predicted"/>
<dbReference type="Proteomes" id="UP000271708">
    <property type="component" value="Chromosome"/>
</dbReference>
<dbReference type="PANTHER" id="PTHR43689:SF8">
    <property type="entry name" value="ALPHA_BETA-HYDROLASES SUPERFAMILY PROTEIN"/>
    <property type="match status" value="1"/>
</dbReference>
<dbReference type="SUPFAM" id="SSF53474">
    <property type="entry name" value="alpha/beta-Hydrolases"/>
    <property type="match status" value="1"/>
</dbReference>
<organism evidence="2 3">
    <name type="scientific">Janibacter melonis</name>
    <dbReference type="NCBI Taxonomy" id="262209"/>
    <lineage>
        <taxon>Bacteria</taxon>
        <taxon>Bacillati</taxon>
        <taxon>Actinomycetota</taxon>
        <taxon>Actinomycetes</taxon>
        <taxon>Micrococcales</taxon>
        <taxon>Intrasporangiaceae</taxon>
        <taxon>Janibacter</taxon>
    </lineage>
</organism>
<gene>
    <name evidence="2" type="ORF">EEW87_000515</name>
</gene>
<dbReference type="Gene3D" id="3.40.50.1820">
    <property type="entry name" value="alpha/beta hydrolase"/>
    <property type="match status" value="1"/>
</dbReference>
<dbReference type="GO" id="GO:0016787">
    <property type="term" value="F:hydrolase activity"/>
    <property type="evidence" value="ECO:0007669"/>
    <property type="project" value="UniProtKB-KW"/>
</dbReference>
<dbReference type="InterPro" id="IPR000073">
    <property type="entry name" value="AB_hydrolase_1"/>
</dbReference>
<accession>A0A5P8FIU7</accession>
<dbReference type="PRINTS" id="PR00111">
    <property type="entry name" value="ABHYDROLASE"/>
</dbReference>
<dbReference type="PANTHER" id="PTHR43689">
    <property type="entry name" value="HYDROLASE"/>
    <property type="match status" value="1"/>
</dbReference>
<feature type="domain" description="AB hydrolase-1" evidence="1">
    <location>
        <begin position="33"/>
        <end position="270"/>
    </location>
</feature>
<keyword evidence="2" id="KW-0378">Hydrolase</keyword>
<sequence>MSSGSRHVGLPVGNVSVMATIEHTRLRGDGEPVVLVHGIGHRREAWGRLPALLHAAGHDVVVVDLPGFGRSGPPSAPDGWSMTSTAEQVERLAAELGLERPHVVGNSLGGLVALELAGRGSVRTAVALAPAGFASRRHLAVAASTLLALKAGSYLPQRVHRAVHRSPRLHAIAFWPLYTRPELVDPETSLGDTLALRTGRGFWPHLFGSRRHRVPRELAVPTTIAWGERDRLLLPAQAQTARERLPHAEHVLLPGCGHCPQVDDPDAVLAVATSTFARAADPAPSTS</sequence>